<dbReference type="InterPro" id="IPR011263">
    <property type="entry name" value="DNA-dir_RNA_pol_RpoA/D/Rpb3"/>
</dbReference>
<keyword evidence="5" id="KW-0411">Iron-sulfur</keyword>
<protein>
    <recommendedName>
        <fullName evidence="5">DNA-directed RNA polymerase subunit Rpo3</fullName>
        <ecNumber evidence="5">2.7.7.6</ecNumber>
    </recommendedName>
    <alternativeName>
        <fullName evidence="5">DNA-directed RNA polymerase subunit D</fullName>
    </alternativeName>
</protein>
<evidence type="ECO:0000313" key="7">
    <source>
        <dbReference type="EMBL" id="HEH35434.1"/>
    </source>
</evidence>
<accession>A0A7J2TJU2</accession>
<evidence type="ECO:0000256" key="5">
    <source>
        <dbReference type="HAMAP-Rule" id="MF_00320"/>
    </source>
</evidence>
<dbReference type="AlphaFoldDB" id="A0A7J2TJU2"/>
<keyword evidence="5 7" id="KW-0808">Transferase</keyword>
<dbReference type="GO" id="GO:0000428">
    <property type="term" value="C:DNA-directed RNA polymerase complex"/>
    <property type="evidence" value="ECO:0007669"/>
    <property type="project" value="UniProtKB-KW"/>
</dbReference>
<feature type="domain" description="4Fe-4S ferredoxin-type" evidence="6">
    <location>
        <begin position="163"/>
        <end position="191"/>
    </location>
</feature>
<dbReference type="InterPro" id="IPR036643">
    <property type="entry name" value="RNApol_insert_sf"/>
</dbReference>
<dbReference type="GO" id="GO:0051538">
    <property type="term" value="F:3 iron, 4 sulfur cluster binding"/>
    <property type="evidence" value="ECO:0007669"/>
    <property type="project" value="UniProtKB-KW"/>
</dbReference>
<organism evidence="7">
    <name type="scientific">Archaeoglobus fulgidus</name>
    <dbReference type="NCBI Taxonomy" id="2234"/>
    <lineage>
        <taxon>Archaea</taxon>
        <taxon>Methanobacteriati</taxon>
        <taxon>Methanobacteriota</taxon>
        <taxon>Archaeoglobi</taxon>
        <taxon>Archaeoglobales</taxon>
        <taxon>Archaeoglobaceae</taxon>
        <taxon>Archaeoglobus</taxon>
    </lineage>
</organism>
<feature type="binding site" evidence="5">
    <location>
        <position position="203"/>
    </location>
    <ligand>
        <name>[3Fe-4S] cluster</name>
        <dbReference type="ChEBI" id="CHEBI:21137"/>
    </ligand>
</feature>
<proteinExistence type="inferred from homology"/>
<comment type="similarity">
    <text evidence="4 5">Belongs to the archaeal Rpo3/eukaryotic RPB3 RNA polymerase subunit family.</text>
</comment>
<sequence>MSIEFLFENEEKIVFILRNASPALVNSIRRAMKSLVPTLAIDYVDFYVNSSFFYDETIAHRLAMIPIKTEPGKFRMRNECSCNGVGCPSCQIAFRLNVEGPRIVYSGDFVSDDPEVHFVYKDIPVLALFKGQQLMIEAVARLGTGKEHSKFQPVSVCYYKIIPKIEIDENCNLCGDCVSACPRNVFSLNGKVKVSNLLNCSLCMECVKVCEKKAIKVIETNDFLFVAESTGAMPAKEVLKQALLILKKKAEKFKEMLEELNV</sequence>
<feature type="binding site" evidence="5">
    <location>
        <position position="206"/>
    </location>
    <ligand>
        <name>[3Fe-4S] cluster</name>
        <dbReference type="ChEBI" id="CHEBI:21137"/>
    </ligand>
</feature>
<keyword evidence="5" id="KW-0408">Iron</keyword>
<dbReference type="GO" id="GO:0006351">
    <property type="term" value="P:DNA-templated transcription"/>
    <property type="evidence" value="ECO:0007669"/>
    <property type="project" value="UniProtKB-UniRule"/>
</dbReference>
<dbReference type="EC" id="2.7.7.6" evidence="5"/>
<evidence type="ECO:0000256" key="3">
    <source>
        <dbReference type="ARBA" id="ARBA00023163"/>
    </source>
</evidence>
<evidence type="ECO:0000256" key="1">
    <source>
        <dbReference type="ARBA" id="ARBA00022478"/>
    </source>
</evidence>
<comment type="caution">
    <text evidence="7">The sequence shown here is derived from an EMBL/GenBank/DDBJ whole genome shotgun (WGS) entry which is preliminary data.</text>
</comment>
<comment type="function">
    <text evidence="5">DNA-dependent RNA polymerase (RNAP) catalyzes the transcription of DNA into RNA using the four ribonucleoside triphosphates as substrates.</text>
</comment>
<dbReference type="Gene3D" id="3.30.1360.10">
    <property type="entry name" value="RNA polymerase, RBP11-like subunit"/>
    <property type="match status" value="1"/>
</dbReference>
<dbReference type="SUPFAM" id="SSF56553">
    <property type="entry name" value="Insert subdomain of RNA polymerase alpha subunit"/>
    <property type="match status" value="1"/>
</dbReference>
<comment type="subunit">
    <text evidence="5">Part of the RNA polymerase complex.</text>
</comment>
<dbReference type="PANTHER" id="PTHR11800:SF2">
    <property type="entry name" value="DNA-DIRECTED RNA POLYMERASE II SUBUNIT RPB3"/>
    <property type="match status" value="1"/>
</dbReference>
<dbReference type="InterPro" id="IPR022842">
    <property type="entry name" value="RNAP_Rpo3/Rpb3/RPAC1"/>
</dbReference>
<evidence type="ECO:0000256" key="4">
    <source>
        <dbReference type="ARBA" id="ARBA00025804"/>
    </source>
</evidence>
<dbReference type="Gene3D" id="3.30.70.3110">
    <property type="match status" value="1"/>
</dbReference>
<keyword evidence="2 5" id="KW-0963">Cytoplasm</keyword>
<keyword evidence="5" id="KW-0003">3Fe-4S</keyword>
<gene>
    <name evidence="5" type="primary">rpo3</name>
    <name evidence="5" type="synonym">rpoD</name>
    <name evidence="7" type="ORF">ENP88_04660</name>
</gene>
<dbReference type="InterPro" id="IPR001514">
    <property type="entry name" value="DNA-dir_RNA_pol_30-40kDasu_CS"/>
</dbReference>
<keyword evidence="5" id="KW-0479">Metal-binding</keyword>
<dbReference type="GO" id="GO:0016491">
    <property type="term" value="F:oxidoreductase activity"/>
    <property type="evidence" value="ECO:0007669"/>
    <property type="project" value="UniProtKB-ARBA"/>
</dbReference>
<keyword evidence="5 7" id="KW-0548">Nucleotidyltransferase</keyword>
<dbReference type="GO" id="GO:0005737">
    <property type="term" value="C:cytoplasm"/>
    <property type="evidence" value="ECO:0007669"/>
    <property type="project" value="UniProtKB-SubCell"/>
</dbReference>
<dbReference type="InterPro" id="IPR017900">
    <property type="entry name" value="4Fe4S_Fe_S_CS"/>
</dbReference>
<dbReference type="GO" id="GO:0003677">
    <property type="term" value="F:DNA binding"/>
    <property type="evidence" value="ECO:0007669"/>
    <property type="project" value="UniProtKB-UniRule"/>
</dbReference>
<keyword evidence="1 5" id="KW-0240">DNA-directed RNA polymerase</keyword>
<dbReference type="SMART" id="SM00662">
    <property type="entry name" value="RPOLD"/>
    <property type="match status" value="1"/>
</dbReference>
<dbReference type="GO" id="GO:0046983">
    <property type="term" value="F:protein dimerization activity"/>
    <property type="evidence" value="ECO:0007669"/>
    <property type="project" value="InterPro"/>
</dbReference>
<dbReference type="CDD" id="cd07030">
    <property type="entry name" value="RNAP_D"/>
    <property type="match status" value="1"/>
</dbReference>
<dbReference type="EMBL" id="DSLA01000072">
    <property type="protein sequence ID" value="HEH35434.1"/>
    <property type="molecule type" value="Genomic_DNA"/>
</dbReference>
<comment type="cofactor">
    <cofactor evidence="5">
        <name>[3Fe-4S] cluster</name>
        <dbReference type="ChEBI" id="CHEBI:21137"/>
    </cofactor>
    <text evidence="5">Binds 1 [3Fe-4S] cluster.</text>
</comment>
<dbReference type="Gene3D" id="2.170.120.12">
    <property type="entry name" value="DNA-directed RNA polymerase, insert domain"/>
    <property type="match status" value="1"/>
</dbReference>
<name>A0A7J2TJU2_ARCFL</name>
<dbReference type="NCBIfam" id="NF001988">
    <property type="entry name" value="PRK00783.1"/>
    <property type="match status" value="1"/>
</dbReference>
<dbReference type="Pfam" id="PF01193">
    <property type="entry name" value="RNA_pol_L"/>
    <property type="match status" value="1"/>
</dbReference>
<dbReference type="InterPro" id="IPR017896">
    <property type="entry name" value="4Fe4S_Fe-S-bd"/>
</dbReference>
<dbReference type="Pfam" id="PF01000">
    <property type="entry name" value="RNA_pol_A_bac"/>
    <property type="match status" value="1"/>
</dbReference>
<dbReference type="PROSITE" id="PS00198">
    <property type="entry name" value="4FE4S_FER_1"/>
    <property type="match status" value="2"/>
</dbReference>
<dbReference type="GO" id="GO:0046872">
    <property type="term" value="F:metal ion binding"/>
    <property type="evidence" value="ECO:0007669"/>
    <property type="project" value="UniProtKB-KW"/>
</dbReference>
<evidence type="ECO:0000256" key="2">
    <source>
        <dbReference type="ARBA" id="ARBA00022490"/>
    </source>
</evidence>
<dbReference type="PROSITE" id="PS00446">
    <property type="entry name" value="RNA_POL_D_30KD"/>
    <property type="match status" value="1"/>
</dbReference>
<comment type="catalytic activity">
    <reaction evidence="5">
        <text>RNA(n) + a ribonucleoside 5'-triphosphate = RNA(n+1) + diphosphate</text>
        <dbReference type="Rhea" id="RHEA:21248"/>
        <dbReference type="Rhea" id="RHEA-COMP:14527"/>
        <dbReference type="Rhea" id="RHEA-COMP:17342"/>
        <dbReference type="ChEBI" id="CHEBI:33019"/>
        <dbReference type="ChEBI" id="CHEBI:61557"/>
        <dbReference type="ChEBI" id="CHEBI:140395"/>
        <dbReference type="EC" id="2.7.7.6"/>
    </reaction>
</comment>
<reference evidence="7" key="1">
    <citation type="journal article" date="2020" name="mSystems">
        <title>Genome- and Community-Level Interaction Insights into Carbon Utilization and Element Cycling Functions of Hydrothermarchaeota in Hydrothermal Sediment.</title>
        <authorList>
            <person name="Zhou Z."/>
            <person name="Liu Y."/>
            <person name="Xu W."/>
            <person name="Pan J."/>
            <person name="Luo Z.H."/>
            <person name="Li M."/>
        </authorList>
    </citation>
    <scope>NUCLEOTIDE SEQUENCE [LARGE SCALE GENOMIC DNA]</scope>
    <source>
        <strain evidence="7">SpSt-26</strain>
    </source>
</reference>
<evidence type="ECO:0000259" key="6">
    <source>
        <dbReference type="PROSITE" id="PS51379"/>
    </source>
</evidence>
<dbReference type="SUPFAM" id="SSF55257">
    <property type="entry name" value="RBP11-like subunits of RNA polymerase"/>
    <property type="match status" value="1"/>
</dbReference>
<dbReference type="InterPro" id="IPR036603">
    <property type="entry name" value="RBP11-like"/>
</dbReference>
<dbReference type="GO" id="GO:0003899">
    <property type="term" value="F:DNA-directed RNA polymerase activity"/>
    <property type="evidence" value="ECO:0007669"/>
    <property type="project" value="UniProtKB-UniRule"/>
</dbReference>
<dbReference type="InterPro" id="IPR050518">
    <property type="entry name" value="Rpo3/RPB3_RNA_Pol_subunit"/>
</dbReference>
<comment type="subcellular location">
    <subcellularLocation>
        <location evidence="5">Cytoplasm</location>
    </subcellularLocation>
</comment>
<feature type="binding site" evidence="5">
    <location>
        <position position="200"/>
    </location>
    <ligand>
        <name>[3Fe-4S] cluster</name>
        <dbReference type="ChEBI" id="CHEBI:21137"/>
    </ligand>
</feature>
<dbReference type="PANTHER" id="PTHR11800">
    <property type="entry name" value="DNA-DIRECTED RNA POLYMERASE"/>
    <property type="match status" value="1"/>
</dbReference>
<keyword evidence="3 5" id="KW-0804">Transcription</keyword>
<dbReference type="PROSITE" id="PS51379">
    <property type="entry name" value="4FE4S_FER_2"/>
    <property type="match status" value="1"/>
</dbReference>
<dbReference type="HAMAP" id="MF_00320">
    <property type="entry name" value="RNApol_arch_Rpo3"/>
    <property type="match status" value="1"/>
</dbReference>
<dbReference type="InterPro" id="IPR011262">
    <property type="entry name" value="DNA-dir_RNA_pol_insert"/>
</dbReference>